<reference evidence="5 6" key="2">
    <citation type="submission" date="2024-11" db="EMBL/GenBank/DDBJ databases">
        <title>Using genomics to understand microbial adaptation to soil warming.</title>
        <authorList>
            <person name="Deangelis K.M. PhD."/>
        </authorList>
    </citation>
    <scope>NUCLEOTIDE SEQUENCE [LARGE SCALE GENOMIC DNA]</scope>
    <source>
        <strain evidence="5 6">GAS97</strain>
    </source>
</reference>
<name>A0ABW8MSU7_9BURK</name>
<dbReference type="PANTHER" id="PTHR46796:SF13">
    <property type="entry name" value="HTH-TYPE TRANSCRIPTIONAL ACTIVATOR RHAS"/>
    <property type="match status" value="1"/>
</dbReference>
<evidence type="ECO:0000256" key="3">
    <source>
        <dbReference type="ARBA" id="ARBA00023163"/>
    </source>
</evidence>
<dbReference type="InterPro" id="IPR032783">
    <property type="entry name" value="AraC_lig"/>
</dbReference>
<reference evidence="5 6" key="1">
    <citation type="submission" date="2024-10" db="EMBL/GenBank/DDBJ databases">
        <authorList>
            <person name="Deangelis K."/>
            <person name="Huntemann M."/>
            <person name="Clum A."/>
            <person name="Wang J."/>
            <person name="Palaniappan K."/>
            <person name="Ritter S."/>
            <person name="Chen I.-M."/>
            <person name="Stamatis D."/>
            <person name="Reddy T."/>
            <person name="O'Malley R."/>
            <person name="Daum C."/>
            <person name="Ng V."/>
            <person name="Ivanova N."/>
            <person name="Kyrpides N."/>
            <person name="Woyke T."/>
        </authorList>
    </citation>
    <scope>NUCLEOTIDE SEQUENCE [LARGE SCALE GENOMIC DNA]</scope>
    <source>
        <strain evidence="5 6">GAS97</strain>
    </source>
</reference>
<sequence>MDPFLDLIRLLQPQAILWARIDASGRWGVSFRQRDDVLFCWVQGGECLLLRREMQPLRLKEADFALIRTSTPFALVSNPDVEPQDSEEIVATVGHTAMTLGDDTGSPVTLRGGRFVFGMANEDMLLDLLPQVVCISSNDPGSSQLRALLSMNERESRSPGPGSEFVTKRLMELIFVEILRSEALRLNPMQTGLLAGMADPVVARALTTLHGQVAEPWTVASLARLCGISRSGLSHRFSQRVGLGPIEYLQRWRIAIAKDELLKGTRNISQIAFEIGFQSPSAFSTAFSRAVGCSPSRYATQASNDSALCKTTHPSGFTSMCAEAEIPSSSAARSEIAKRVALNCGPFVSP</sequence>
<protein>
    <submittedName>
        <fullName evidence="5">AraC-like DNA-binding protein</fullName>
    </submittedName>
</protein>
<dbReference type="Proteomes" id="UP001620514">
    <property type="component" value="Unassembled WGS sequence"/>
</dbReference>
<keyword evidence="3" id="KW-0804">Transcription</keyword>
<accession>A0ABW8MSU7</accession>
<comment type="caution">
    <text evidence="5">The sequence shown here is derived from an EMBL/GenBank/DDBJ whole genome shotgun (WGS) entry which is preliminary data.</text>
</comment>
<dbReference type="SUPFAM" id="SSF46689">
    <property type="entry name" value="Homeodomain-like"/>
    <property type="match status" value="2"/>
</dbReference>
<keyword evidence="2" id="KW-0238">DNA-binding</keyword>
<proteinExistence type="predicted"/>
<dbReference type="InterPro" id="IPR018062">
    <property type="entry name" value="HTH_AraC-typ_CS"/>
</dbReference>
<dbReference type="InterPro" id="IPR009057">
    <property type="entry name" value="Homeodomain-like_sf"/>
</dbReference>
<dbReference type="PANTHER" id="PTHR46796">
    <property type="entry name" value="HTH-TYPE TRANSCRIPTIONAL ACTIVATOR RHAS-RELATED"/>
    <property type="match status" value="1"/>
</dbReference>
<dbReference type="InterPro" id="IPR020449">
    <property type="entry name" value="Tscrpt_reg_AraC-type_HTH"/>
</dbReference>
<evidence type="ECO:0000313" key="6">
    <source>
        <dbReference type="Proteomes" id="UP001620514"/>
    </source>
</evidence>
<dbReference type="InterPro" id="IPR050204">
    <property type="entry name" value="AraC_XylS_family_regulators"/>
</dbReference>
<dbReference type="EMBL" id="JBIYDN010000029">
    <property type="protein sequence ID" value="MFK4446796.1"/>
    <property type="molecule type" value="Genomic_DNA"/>
</dbReference>
<dbReference type="PROSITE" id="PS00041">
    <property type="entry name" value="HTH_ARAC_FAMILY_1"/>
    <property type="match status" value="1"/>
</dbReference>
<keyword evidence="1" id="KW-0805">Transcription regulation</keyword>
<dbReference type="InterPro" id="IPR018060">
    <property type="entry name" value="HTH_AraC"/>
</dbReference>
<dbReference type="Pfam" id="PF12852">
    <property type="entry name" value="Cupin_6"/>
    <property type="match status" value="1"/>
</dbReference>
<organism evidence="5 6">
    <name type="scientific">Caballeronia udeis</name>
    <dbReference type="NCBI Taxonomy" id="1232866"/>
    <lineage>
        <taxon>Bacteria</taxon>
        <taxon>Pseudomonadati</taxon>
        <taxon>Pseudomonadota</taxon>
        <taxon>Betaproteobacteria</taxon>
        <taxon>Burkholderiales</taxon>
        <taxon>Burkholderiaceae</taxon>
        <taxon>Caballeronia</taxon>
    </lineage>
</organism>
<dbReference type="PROSITE" id="PS01124">
    <property type="entry name" value="HTH_ARAC_FAMILY_2"/>
    <property type="match status" value="1"/>
</dbReference>
<keyword evidence="6" id="KW-1185">Reference proteome</keyword>
<dbReference type="SMART" id="SM00342">
    <property type="entry name" value="HTH_ARAC"/>
    <property type="match status" value="1"/>
</dbReference>
<dbReference type="PRINTS" id="PR00032">
    <property type="entry name" value="HTHARAC"/>
</dbReference>
<feature type="domain" description="HTH araC/xylS-type" evidence="4">
    <location>
        <begin position="203"/>
        <end position="301"/>
    </location>
</feature>
<evidence type="ECO:0000256" key="2">
    <source>
        <dbReference type="ARBA" id="ARBA00023125"/>
    </source>
</evidence>
<gene>
    <name evidence="5" type="ORF">ABH943_006828</name>
</gene>
<evidence type="ECO:0000313" key="5">
    <source>
        <dbReference type="EMBL" id="MFK4446796.1"/>
    </source>
</evidence>
<dbReference type="Gene3D" id="1.10.10.60">
    <property type="entry name" value="Homeodomain-like"/>
    <property type="match status" value="2"/>
</dbReference>
<evidence type="ECO:0000259" key="4">
    <source>
        <dbReference type="PROSITE" id="PS01124"/>
    </source>
</evidence>
<evidence type="ECO:0000256" key="1">
    <source>
        <dbReference type="ARBA" id="ARBA00023015"/>
    </source>
</evidence>
<dbReference type="RefSeq" id="WP_404611918.1">
    <property type="nucleotide sequence ID" value="NZ_JBIYDN010000029.1"/>
</dbReference>
<dbReference type="Pfam" id="PF12833">
    <property type="entry name" value="HTH_18"/>
    <property type="match status" value="1"/>
</dbReference>